<dbReference type="InterPro" id="IPR038665">
    <property type="entry name" value="Voltage-dep_anion_channel_sf"/>
</dbReference>
<feature type="transmembrane region" description="Helical" evidence="5">
    <location>
        <begin position="52"/>
        <end position="74"/>
    </location>
</feature>
<keyword evidence="4 5" id="KW-0472">Membrane</keyword>
<comment type="caution">
    <text evidence="6">The sequence shown here is derived from an EMBL/GenBank/DDBJ whole genome shotgun (WGS) entry which is preliminary data.</text>
</comment>
<sequence length="332" mass="37579">MPQTAIDSRRLPNFPISFFAVVMGLSGLTIAWEKALHVFALELNGVGFDPTLRIGLWMASATATVFSLLLLFYLAKLVVYPKKVLEELRHPIKLNFFAAVSISLLLLSIAFLPFDESISRPLWMTGASLHLLFTLYVVSVWIHHEHFEVHHMNPAWFIPAVGNVLVPVAGVPLGFLDVSWFFFSIGMLFWGSLMTIIFYRLLFHAPIPERFMPTLFILIAPPAVGFIAYIRLVGELDPIAMVLYFSALFLTLLLFAQARYFARLKFFLSWWAYTFPLAAISIASMLMFEQGQSDVYRWIGAGLLSVLTLVVIFLLFRTLYAVIRHGICVPGH</sequence>
<evidence type="ECO:0000256" key="1">
    <source>
        <dbReference type="ARBA" id="ARBA00004141"/>
    </source>
</evidence>
<evidence type="ECO:0000313" key="7">
    <source>
        <dbReference type="Proteomes" id="UP001138768"/>
    </source>
</evidence>
<feature type="transmembrane region" description="Helical" evidence="5">
    <location>
        <begin position="238"/>
        <end position="256"/>
    </location>
</feature>
<feature type="transmembrane region" description="Helical" evidence="5">
    <location>
        <begin position="120"/>
        <end position="142"/>
    </location>
</feature>
<feature type="transmembrane region" description="Helical" evidence="5">
    <location>
        <begin position="181"/>
        <end position="202"/>
    </location>
</feature>
<evidence type="ECO:0000256" key="4">
    <source>
        <dbReference type="ARBA" id="ARBA00023136"/>
    </source>
</evidence>
<feature type="transmembrane region" description="Helical" evidence="5">
    <location>
        <begin position="214"/>
        <end position="232"/>
    </location>
</feature>
<feature type="transmembrane region" description="Helical" evidence="5">
    <location>
        <begin position="12"/>
        <end position="32"/>
    </location>
</feature>
<dbReference type="PANTHER" id="PTHR37955">
    <property type="entry name" value="TELLURITE RESISTANCE PROTEIN TEHA"/>
    <property type="match status" value="1"/>
</dbReference>
<dbReference type="EMBL" id="NRRY01000061">
    <property type="protein sequence ID" value="MBK1621188.1"/>
    <property type="molecule type" value="Genomic_DNA"/>
</dbReference>
<dbReference type="GO" id="GO:0046583">
    <property type="term" value="F:monoatomic cation efflux transmembrane transporter activity"/>
    <property type="evidence" value="ECO:0007669"/>
    <property type="project" value="TreeGrafter"/>
</dbReference>
<dbReference type="CDD" id="cd09323">
    <property type="entry name" value="TDT_SLAC1_like"/>
    <property type="match status" value="1"/>
</dbReference>
<keyword evidence="3 5" id="KW-1133">Transmembrane helix</keyword>
<proteinExistence type="predicted"/>
<gene>
    <name evidence="6" type="ORF">CKO42_22770</name>
</gene>
<dbReference type="InterPro" id="IPR004695">
    <property type="entry name" value="SLAC1/Mae1/Ssu1/TehA"/>
</dbReference>
<dbReference type="Pfam" id="PF03595">
    <property type="entry name" value="SLAC1"/>
    <property type="match status" value="1"/>
</dbReference>
<dbReference type="Gene3D" id="1.50.10.150">
    <property type="entry name" value="Voltage-dependent anion channel"/>
    <property type="match status" value="1"/>
</dbReference>
<keyword evidence="7" id="KW-1185">Reference proteome</keyword>
<feature type="transmembrane region" description="Helical" evidence="5">
    <location>
        <begin position="295"/>
        <end position="316"/>
    </location>
</feature>
<feature type="transmembrane region" description="Helical" evidence="5">
    <location>
        <begin position="154"/>
        <end position="175"/>
    </location>
</feature>
<organism evidence="6 7">
    <name type="scientific">Lamprobacter modestohalophilus</name>
    <dbReference type="NCBI Taxonomy" id="1064514"/>
    <lineage>
        <taxon>Bacteria</taxon>
        <taxon>Pseudomonadati</taxon>
        <taxon>Pseudomonadota</taxon>
        <taxon>Gammaproteobacteria</taxon>
        <taxon>Chromatiales</taxon>
        <taxon>Chromatiaceae</taxon>
        <taxon>Lamprobacter</taxon>
    </lineage>
</organism>
<dbReference type="InterPro" id="IPR052951">
    <property type="entry name" value="Tellurite_res_ion_channel"/>
</dbReference>
<dbReference type="PANTHER" id="PTHR37955:SF1">
    <property type="entry name" value="DEP DOMAIN-CONTAINING PROTEIN"/>
    <property type="match status" value="1"/>
</dbReference>
<keyword evidence="2 5" id="KW-0812">Transmembrane</keyword>
<evidence type="ECO:0000313" key="6">
    <source>
        <dbReference type="EMBL" id="MBK1621188.1"/>
    </source>
</evidence>
<protein>
    <submittedName>
        <fullName evidence="6">C4-dicarboxylate ABC transporter</fullName>
    </submittedName>
</protein>
<evidence type="ECO:0000256" key="3">
    <source>
        <dbReference type="ARBA" id="ARBA00022989"/>
    </source>
</evidence>
<name>A0A9X0WCV9_9GAMM</name>
<dbReference type="AlphaFoldDB" id="A0A9X0WCV9"/>
<feature type="transmembrane region" description="Helical" evidence="5">
    <location>
        <begin position="94"/>
        <end position="114"/>
    </location>
</feature>
<dbReference type="GO" id="GO:0005886">
    <property type="term" value="C:plasma membrane"/>
    <property type="evidence" value="ECO:0007669"/>
    <property type="project" value="TreeGrafter"/>
</dbReference>
<evidence type="ECO:0000256" key="5">
    <source>
        <dbReference type="SAM" id="Phobius"/>
    </source>
</evidence>
<comment type="subcellular location">
    <subcellularLocation>
        <location evidence="1">Membrane</location>
        <topology evidence="1">Multi-pass membrane protein</topology>
    </subcellularLocation>
</comment>
<dbReference type="Proteomes" id="UP001138768">
    <property type="component" value="Unassembled WGS sequence"/>
</dbReference>
<accession>A0A9X0WCV9</accession>
<evidence type="ECO:0000256" key="2">
    <source>
        <dbReference type="ARBA" id="ARBA00022692"/>
    </source>
</evidence>
<feature type="transmembrane region" description="Helical" evidence="5">
    <location>
        <begin position="268"/>
        <end position="289"/>
    </location>
</feature>
<reference evidence="6 7" key="1">
    <citation type="journal article" date="2020" name="Microorganisms">
        <title>Osmotic Adaptation and Compatible Solute Biosynthesis of Phototrophic Bacteria as Revealed from Genome Analyses.</title>
        <authorList>
            <person name="Imhoff J.F."/>
            <person name="Rahn T."/>
            <person name="Kunzel S."/>
            <person name="Keller A."/>
            <person name="Neulinger S.C."/>
        </authorList>
    </citation>
    <scope>NUCLEOTIDE SEQUENCE [LARGE SCALE GENOMIC DNA]</scope>
    <source>
        <strain evidence="6 7">DSM 25653</strain>
    </source>
</reference>
<dbReference type="RefSeq" id="WP_200249485.1">
    <property type="nucleotide sequence ID" value="NZ_NRRY01000061.1"/>
</dbReference>